<dbReference type="InterPro" id="IPR000257">
    <property type="entry name" value="Uroporphyrinogen_deCOase"/>
</dbReference>
<feature type="non-terminal residue" evidence="2">
    <location>
        <position position="1"/>
    </location>
</feature>
<gene>
    <name evidence="2" type="ORF">S01H1_77793</name>
</gene>
<organism evidence="2">
    <name type="scientific">marine sediment metagenome</name>
    <dbReference type="NCBI Taxonomy" id="412755"/>
    <lineage>
        <taxon>unclassified sequences</taxon>
        <taxon>metagenomes</taxon>
        <taxon>ecological metagenomes</taxon>
    </lineage>
</organism>
<dbReference type="GO" id="GO:0004853">
    <property type="term" value="F:uroporphyrinogen decarboxylase activity"/>
    <property type="evidence" value="ECO:0007669"/>
    <property type="project" value="InterPro"/>
</dbReference>
<dbReference type="SUPFAM" id="SSF51726">
    <property type="entry name" value="UROD/MetE-like"/>
    <property type="match status" value="1"/>
</dbReference>
<comment type="caution">
    <text evidence="2">The sequence shown here is derived from an EMBL/GenBank/DDBJ whole genome shotgun (WGS) entry which is preliminary data.</text>
</comment>
<dbReference type="Gene3D" id="3.20.20.210">
    <property type="match status" value="1"/>
</dbReference>
<protein>
    <recommendedName>
        <fullName evidence="1">Uroporphyrinogen decarboxylase (URO-D) domain-containing protein</fullName>
    </recommendedName>
</protein>
<evidence type="ECO:0000313" key="2">
    <source>
        <dbReference type="EMBL" id="GAG52775.1"/>
    </source>
</evidence>
<reference evidence="2" key="1">
    <citation type="journal article" date="2014" name="Front. Microbiol.">
        <title>High frequency of phylogenetically diverse reductive dehalogenase-homologous genes in deep subseafloor sedimentary metagenomes.</title>
        <authorList>
            <person name="Kawai M."/>
            <person name="Futagami T."/>
            <person name="Toyoda A."/>
            <person name="Takaki Y."/>
            <person name="Nishi S."/>
            <person name="Hori S."/>
            <person name="Arai W."/>
            <person name="Tsubouchi T."/>
            <person name="Morono Y."/>
            <person name="Uchiyama I."/>
            <person name="Ito T."/>
            <person name="Fujiyama A."/>
            <person name="Inagaki F."/>
            <person name="Takami H."/>
        </authorList>
    </citation>
    <scope>NUCLEOTIDE SEQUENCE</scope>
    <source>
        <strain evidence="2">Expedition CK06-06</strain>
    </source>
</reference>
<dbReference type="GO" id="GO:0006779">
    <property type="term" value="P:porphyrin-containing compound biosynthetic process"/>
    <property type="evidence" value="ECO:0007669"/>
    <property type="project" value="InterPro"/>
</dbReference>
<dbReference type="InterPro" id="IPR038071">
    <property type="entry name" value="UROD/MetE-like_sf"/>
</dbReference>
<evidence type="ECO:0000259" key="1">
    <source>
        <dbReference type="Pfam" id="PF01208"/>
    </source>
</evidence>
<dbReference type="EMBL" id="BARS01052312">
    <property type="protein sequence ID" value="GAG52775.1"/>
    <property type="molecule type" value="Genomic_DNA"/>
</dbReference>
<feature type="domain" description="Uroporphyrinogen decarboxylase (URO-D)" evidence="1">
    <location>
        <begin position="2"/>
        <end position="110"/>
    </location>
</feature>
<sequence length="111" mass="12317">DIHIFYHSDGNIEAIIPELIAAGVTILNPIQPECMDPVQIRREYPDLNLHGTIGTQSTMPWAAPDEVRRVVRQRIETCGAKGRLILAPTHVLEPEVPIENIEAFVDAARDG</sequence>
<proteinExistence type="predicted"/>
<accession>X0YAB2</accession>
<name>X0YAB2_9ZZZZ</name>
<dbReference type="Pfam" id="PF01208">
    <property type="entry name" value="URO-D"/>
    <property type="match status" value="1"/>
</dbReference>
<dbReference type="AlphaFoldDB" id="X0YAB2"/>